<accession>A0A6L2LYB2</accession>
<feature type="compositionally biased region" description="Polar residues" evidence="1">
    <location>
        <begin position="1"/>
        <end position="16"/>
    </location>
</feature>
<dbReference type="EMBL" id="BKCJ010005350">
    <property type="protein sequence ID" value="GEU66250.1"/>
    <property type="molecule type" value="Genomic_DNA"/>
</dbReference>
<feature type="region of interest" description="Disordered" evidence="1">
    <location>
        <begin position="50"/>
        <end position="71"/>
    </location>
</feature>
<proteinExistence type="predicted"/>
<evidence type="ECO:0000256" key="1">
    <source>
        <dbReference type="SAM" id="MobiDB-lite"/>
    </source>
</evidence>
<name>A0A6L2LYB2_TANCI</name>
<evidence type="ECO:0000313" key="2">
    <source>
        <dbReference type="EMBL" id="GEU66250.1"/>
    </source>
</evidence>
<feature type="compositionally biased region" description="Basic and acidic residues" evidence="1">
    <location>
        <begin position="51"/>
        <end position="68"/>
    </location>
</feature>
<organism evidence="2">
    <name type="scientific">Tanacetum cinerariifolium</name>
    <name type="common">Dalmatian daisy</name>
    <name type="synonym">Chrysanthemum cinerariifolium</name>
    <dbReference type="NCBI Taxonomy" id="118510"/>
    <lineage>
        <taxon>Eukaryota</taxon>
        <taxon>Viridiplantae</taxon>
        <taxon>Streptophyta</taxon>
        <taxon>Embryophyta</taxon>
        <taxon>Tracheophyta</taxon>
        <taxon>Spermatophyta</taxon>
        <taxon>Magnoliopsida</taxon>
        <taxon>eudicotyledons</taxon>
        <taxon>Gunneridae</taxon>
        <taxon>Pentapetalae</taxon>
        <taxon>asterids</taxon>
        <taxon>campanulids</taxon>
        <taxon>Asterales</taxon>
        <taxon>Asteraceae</taxon>
        <taxon>Asteroideae</taxon>
        <taxon>Anthemideae</taxon>
        <taxon>Anthemidinae</taxon>
        <taxon>Tanacetum</taxon>
    </lineage>
</organism>
<protein>
    <submittedName>
        <fullName evidence="2">Uncharacterized protein</fullName>
    </submittedName>
</protein>
<feature type="region of interest" description="Disordered" evidence="1">
    <location>
        <begin position="1"/>
        <end position="25"/>
    </location>
</feature>
<sequence length="120" mass="12952">MNYQPVTTGNQSNPSAGFQEEIDTKKAGEEATQQYMLFLVWSTGSSNLQNKEGDATFGGKEHDAEKPESAVNLSLSSSARIKASDKSLKDGTSLILSVQEKHPSESTIIISDNKAISFLI</sequence>
<gene>
    <name evidence="2" type="ORF">Tci_038228</name>
</gene>
<comment type="caution">
    <text evidence="2">The sequence shown here is derived from an EMBL/GenBank/DDBJ whole genome shotgun (WGS) entry which is preliminary data.</text>
</comment>
<dbReference type="AlphaFoldDB" id="A0A6L2LYB2"/>
<reference evidence="2" key="1">
    <citation type="journal article" date="2019" name="Sci. Rep.">
        <title>Draft genome of Tanacetum cinerariifolium, the natural source of mosquito coil.</title>
        <authorList>
            <person name="Yamashiro T."/>
            <person name="Shiraishi A."/>
            <person name="Satake H."/>
            <person name="Nakayama K."/>
        </authorList>
    </citation>
    <scope>NUCLEOTIDE SEQUENCE</scope>
</reference>